<name>A0ABR4K5A1_9EURO</name>
<dbReference type="EMBL" id="JBFXLU010000055">
    <property type="protein sequence ID" value="KAL2847492.1"/>
    <property type="molecule type" value="Genomic_DNA"/>
</dbReference>
<evidence type="ECO:0000313" key="1">
    <source>
        <dbReference type="EMBL" id="KAL2847492.1"/>
    </source>
</evidence>
<feature type="non-terminal residue" evidence="1">
    <location>
        <position position="1"/>
    </location>
</feature>
<reference evidence="1 2" key="1">
    <citation type="submission" date="2024-07" db="EMBL/GenBank/DDBJ databases">
        <title>Section-level genome sequencing and comparative genomics of Aspergillus sections Usti and Cavernicolus.</title>
        <authorList>
            <consortium name="Lawrence Berkeley National Laboratory"/>
            <person name="Nybo J.L."/>
            <person name="Vesth T.C."/>
            <person name="Theobald S."/>
            <person name="Frisvad J.C."/>
            <person name="Larsen T.O."/>
            <person name="Kjaerboelling I."/>
            <person name="Rothschild-Mancinelli K."/>
            <person name="Lyhne E.K."/>
            <person name="Kogle M.E."/>
            <person name="Barry K."/>
            <person name="Clum A."/>
            <person name="Na H."/>
            <person name="Ledsgaard L."/>
            <person name="Lin J."/>
            <person name="Lipzen A."/>
            <person name="Kuo A."/>
            <person name="Riley R."/>
            <person name="Mondo S."/>
            <person name="Labutti K."/>
            <person name="Haridas S."/>
            <person name="Pangalinan J."/>
            <person name="Salamov A.A."/>
            <person name="Simmons B.A."/>
            <person name="Magnuson J.K."/>
            <person name="Chen J."/>
            <person name="Drula E."/>
            <person name="Henrissat B."/>
            <person name="Wiebenga A."/>
            <person name="Lubbers R.J."/>
            <person name="Gomes A.C."/>
            <person name="Makela M.R."/>
            <person name="Stajich J."/>
            <person name="Grigoriev I.V."/>
            <person name="Mortensen U.H."/>
            <person name="De Vries R.P."/>
            <person name="Baker S.E."/>
            <person name="Andersen M.R."/>
        </authorList>
    </citation>
    <scope>NUCLEOTIDE SEQUENCE [LARGE SCALE GENOMIC DNA]</scope>
    <source>
        <strain evidence="1 2">CBS 123904</strain>
    </source>
</reference>
<organism evidence="1 2">
    <name type="scientific">Aspergillus pseudoustus</name>
    <dbReference type="NCBI Taxonomy" id="1810923"/>
    <lineage>
        <taxon>Eukaryota</taxon>
        <taxon>Fungi</taxon>
        <taxon>Dikarya</taxon>
        <taxon>Ascomycota</taxon>
        <taxon>Pezizomycotina</taxon>
        <taxon>Eurotiomycetes</taxon>
        <taxon>Eurotiomycetidae</taxon>
        <taxon>Eurotiales</taxon>
        <taxon>Aspergillaceae</taxon>
        <taxon>Aspergillus</taxon>
        <taxon>Aspergillus subgen. Nidulantes</taxon>
    </lineage>
</organism>
<accession>A0ABR4K5A1</accession>
<gene>
    <name evidence="1" type="ORF">BJY01DRAFT_246719</name>
</gene>
<dbReference type="SUPFAM" id="SSF48208">
    <property type="entry name" value="Six-hairpin glycosidases"/>
    <property type="match status" value="1"/>
</dbReference>
<dbReference type="Proteomes" id="UP001610446">
    <property type="component" value="Unassembled WGS sequence"/>
</dbReference>
<comment type="caution">
    <text evidence="1">The sequence shown here is derived from an EMBL/GenBank/DDBJ whole genome shotgun (WGS) entry which is preliminary data.</text>
</comment>
<sequence length="196" mass="21654">TAYWHYALSTAITWRRRLNRPVPTHWRIVLANLSPPPQVGGLYAVYEGLKETWWSDYSLTDDPRSLIMLQGILPDTPAVDPVVAKKTADKISEIWPDEDIRGWGRPVLAINSARIGEPERAIRHLTAYEYWKFDDAGFAIRGGDGGTPPPFMPGNAGFLYAVAYMAGGWAGCEGDAPGFPGDGTWVVKHEGLMKAL</sequence>
<keyword evidence="2" id="KW-1185">Reference proteome</keyword>
<dbReference type="InterPro" id="IPR008928">
    <property type="entry name" value="6-hairpin_glycosidase_sf"/>
</dbReference>
<evidence type="ECO:0000313" key="2">
    <source>
        <dbReference type="Proteomes" id="UP001610446"/>
    </source>
</evidence>
<proteinExistence type="predicted"/>
<protein>
    <submittedName>
        <fullName evidence="1">Six-hairpin glycosidase-like protein</fullName>
    </submittedName>
</protein>